<dbReference type="Pfam" id="PF22936">
    <property type="entry name" value="Pol_BBD"/>
    <property type="match status" value="1"/>
</dbReference>
<evidence type="ECO:0000259" key="3">
    <source>
        <dbReference type="Pfam" id="PF22936"/>
    </source>
</evidence>
<dbReference type="InterPro" id="IPR054722">
    <property type="entry name" value="PolX-like_BBD"/>
</dbReference>
<keyword evidence="1" id="KW-0175">Coiled coil</keyword>
<gene>
    <name evidence="4" type="ORF">D0Y65_011798</name>
</gene>
<evidence type="ECO:0000256" key="2">
    <source>
        <dbReference type="SAM" id="MobiDB-lite"/>
    </source>
</evidence>
<comment type="caution">
    <text evidence="4">The sequence shown here is derived from an EMBL/GenBank/DDBJ whole genome shotgun (WGS) entry which is preliminary data.</text>
</comment>
<keyword evidence="5" id="KW-1185">Reference proteome</keyword>
<evidence type="ECO:0000313" key="5">
    <source>
        <dbReference type="Proteomes" id="UP000289340"/>
    </source>
</evidence>
<evidence type="ECO:0000313" key="4">
    <source>
        <dbReference type="EMBL" id="RZC11745.1"/>
    </source>
</evidence>
<proteinExistence type="predicted"/>
<feature type="coiled-coil region" evidence="1">
    <location>
        <begin position="19"/>
        <end position="77"/>
    </location>
</feature>
<sequence>MLNAKSMDDSSTIEETELNFEFEEVLEALNEMHEEAQRLAMLNKKLKCDMKLHITKLASTQSELDKLKQENEKLVSKYKAIGCDSTSTSFNMDDYKSLQTEFETFKEDHYAERMKFQTEPCYLKDLFGKLNNGKSDLSHMLSVQKHTADKTGLGYNKQTTFSKKNKFVCLKARDSLWYLDSGCSRHMMGDKSKLTDFMSKEGGYVTFGDNNKGKIMGEGNIGNQYKTQIKNVLYVDELKHNLLSISQLCDKGFKIEFNKNFCLTSEAMLCDVVHIGKRIVCDETNSIVQDNSLEEEDAGFQEKDSALEDDIKPEELEQRKEISIRMPKEFPRE</sequence>
<feature type="compositionally biased region" description="Basic and acidic residues" evidence="2">
    <location>
        <begin position="300"/>
        <end position="312"/>
    </location>
</feature>
<feature type="domain" description="Retrovirus-related Pol polyprotein from transposon TNT 1-94-like beta-barrel" evidence="3">
    <location>
        <begin position="177"/>
        <end position="253"/>
    </location>
</feature>
<dbReference type="EMBL" id="QZWG01000005">
    <property type="protein sequence ID" value="RZC11745.1"/>
    <property type="molecule type" value="Genomic_DNA"/>
</dbReference>
<dbReference type="AlphaFoldDB" id="A0A445KLL8"/>
<reference evidence="4 5" key="1">
    <citation type="submission" date="2018-09" db="EMBL/GenBank/DDBJ databases">
        <title>A high-quality reference genome of wild soybean provides a powerful tool to mine soybean genomes.</title>
        <authorList>
            <person name="Xie M."/>
            <person name="Chung C.Y.L."/>
            <person name="Li M.-W."/>
            <person name="Wong F.-L."/>
            <person name="Chan T.-F."/>
            <person name="Lam H.-M."/>
        </authorList>
    </citation>
    <scope>NUCLEOTIDE SEQUENCE [LARGE SCALE GENOMIC DNA]</scope>
    <source>
        <strain evidence="5">cv. W05</strain>
        <tissue evidence="4">Hypocotyl of etiolated seedlings</tissue>
    </source>
</reference>
<feature type="region of interest" description="Disordered" evidence="2">
    <location>
        <begin position="292"/>
        <end position="312"/>
    </location>
</feature>
<protein>
    <recommendedName>
        <fullName evidence="3">Retrovirus-related Pol polyprotein from transposon TNT 1-94-like beta-barrel domain-containing protein</fullName>
    </recommendedName>
</protein>
<evidence type="ECO:0000256" key="1">
    <source>
        <dbReference type="SAM" id="Coils"/>
    </source>
</evidence>
<dbReference type="Proteomes" id="UP000289340">
    <property type="component" value="Chromosome 5"/>
</dbReference>
<organism evidence="4 5">
    <name type="scientific">Glycine soja</name>
    <name type="common">Wild soybean</name>
    <dbReference type="NCBI Taxonomy" id="3848"/>
    <lineage>
        <taxon>Eukaryota</taxon>
        <taxon>Viridiplantae</taxon>
        <taxon>Streptophyta</taxon>
        <taxon>Embryophyta</taxon>
        <taxon>Tracheophyta</taxon>
        <taxon>Spermatophyta</taxon>
        <taxon>Magnoliopsida</taxon>
        <taxon>eudicotyledons</taxon>
        <taxon>Gunneridae</taxon>
        <taxon>Pentapetalae</taxon>
        <taxon>rosids</taxon>
        <taxon>fabids</taxon>
        <taxon>Fabales</taxon>
        <taxon>Fabaceae</taxon>
        <taxon>Papilionoideae</taxon>
        <taxon>50 kb inversion clade</taxon>
        <taxon>NPAAA clade</taxon>
        <taxon>indigoferoid/millettioid clade</taxon>
        <taxon>Phaseoleae</taxon>
        <taxon>Glycine</taxon>
        <taxon>Glycine subgen. Soja</taxon>
    </lineage>
</organism>
<accession>A0A445KLL8</accession>
<name>A0A445KLL8_GLYSO</name>